<dbReference type="PROSITE" id="PS00108">
    <property type="entry name" value="PROTEIN_KINASE_ST"/>
    <property type="match status" value="1"/>
</dbReference>
<dbReference type="InterPro" id="IPR008271">
    <property type="entry name" value="Ser/Thr_kinase_AS"/>
</dbReference>
<comment type="caution">
    <text evidence="5">The sequence shown here is derived from an EMBL/GenBank/DDBJ whole genome shotgun (WGS) entry which is preliminary data.</text>
</comment>
<dbReference type="PROSITE" id="PS00107">
    <property type="entry name" value="PROTEIN_KINASE_ATP"/>
    <property type="match status" value="1"/>
</dbReference>
<protein>
    <recommendedName>
        <fullName evidence="4">Protein kinase domain-containing protein</fullName>
    </recommendedName>
</protein>
<dbReference type="SMART" id="SM00220">
    <property type="entry name" value="S_TKc"/>
    <property type="match status" value="1"/>
</dbReference>
<keyword evidence="2 3" id="KW-0067">ATP-binding</keyword>
<evidence type="ECO:0000256" key="2">
    <source>
        <dbReference type="ARBA" id="ARBA00022840"/>
    </source>
</evidence>
<keyword evidence="6" id="KW-1185">Reference proteome</keyword>
<dbReference type="PANTHER" id="PTHR44167:SF24">
    <property type="entry name" value="SERINE_THREONINE-PROTEIN KINASE CHK2"/>
    <property type="match status" value="1"/>
</dbReference>
<dbReference type="PANTHER" id="PTHR44167">
    <property type="entry name" value="OVARIAN-SPECIFIC SERINE/THREONINE-PROTEIN KINASE LOK-RELATED"/>
    <property type="match status" value="1"/>
</dbReference>
<dbReference type="Gene3D" id="1.10.510.10">
    <property type="entry name" value="Transferase(Phosphotransferase) domain 1"/>
    <property type="match status" value="1"/>
</dbReference>
<evidence type="ECO:0000313" key="5">
    <source>
        <dbReference type="EMBL" id="GKT35317.1"/>
    </source>
</evidence>
<dbReference type="EMBL" id="BQXS01010965">
    <property type="protein sequence ID" value="GKT35317.1"/>
    <property type="molecule type" value="Genomic_DNA"/>
</dbReference>
<accession>A0ABQ5KS74</accession>
<feature type="domain" description="Protein kinase" evidence="4">
    <location>
        <begin position="371"/>
        <end position="713"/>
    </location>
</feature>
<dbReference type="InterPro" id="IPR000719">
    <property type="entry name" value="Prot_kinase_dom"/>
</dbReference>
<evidence type="ECO:0000256" key="3">
    <source>
        <dbReference type="PROSITE-ProRule" id="PRU10141"/>
    </source>
</evidence>
<evidence type="ECO:0000259" key="4">
    <source>
        <dbReference type="PROSITE" id="PS50011"/>
    </source>
</evidence>
<proteinExistence type="predicted"/>
<organism evidence="5 6">
    <name type="scientific">Aduncisulcus paluster</name>
    <dbReference type="NCBI Taxonomy" id="2918883"/>
    <lineage>
        <taxon>Eukaryota</taxon>
        <taxon>Metamonada</taxon>
        <taxon>Carpediemonas-like organisms</taxon>
        <taxon>Aduncisulcus</taxon>
    </lineage>
</organism>
<dbReference type="SUPFAM" id="SSF56112">
    <property type="entry name" value="Protein kinase-like (PK-like)"/>
    <property type="match status" value="1"/>
</dbReference>
<keyword evidence="1 3" id="KW-0547">Nucleotide-binding</keyword>
<feature type="binding site" evidence="3">
    <location>
        <position position="400"/>
    </location>
    <ligand>
        <name>ATP</name>
        <dbReference type="ChEBI" id="CHEBI:30616"/>
    </ligand>
</feature>
<dbReference type="InterPro" id="IPR011009">
    <property type="entry name" value="Kinase-like_dom_sf"/>
</dbReference>
<name>A0ABQ5KS74_9EUKA</name>
<sequence>MDLSKEIVIETPRFIHEGKFCAIPIARDDTRIFIPNYSHIKSWDETKDEDSGYDQSFNAKKILRGDSPLTCTYLFVPFSRPSFMEGIYISICQFVIQLIPSFLIVTVKNNVGEETTKKFVFSKLEFDSNWFFLPINLPDIISCELRGRGRENDNFEMESLAFLRRETSEEYIRRKALESTQSRAWSDAKVYNSIFLERGGRTTCPISRDDPCIVQPSFLELKGKDVAHSKDSENYDRSSRMQSMMKGYSSISLSHMHIPFTKPSQLTGAFISVYRNGSPPFFLFSFTHSDGKKTHKKFKYVRPARDEWHFFPIDLEEVVLCEIEGKGRWDNTNSLTYWINSLVFIQGGLPKNIVIRDPKYKSMTLTSPANVTSRCIIGRGGFGEVLLVDVEGIPFPCILKKMLEVGEKKLIKKCRNEFITQVKLFNNPRCFNRIPRPMYILDLLDIHYRGVYGFVMEYCIGGSVRTFSNSWCADGKYCEIEEDEDEIIEEDDINPMTLNPVKVAALCVGMIECLDDVFTAKPSLVHRDIKPDNFLVRVDSKIGDCTVVLGDLGFVKIKDTISSSISESFSFATPKSGIRKSKGHINGTLVYNPFESLMYSEQSQKSDAYSLGLSMFTLFNGSDPFVKSPPLRDIQDTVVYVETLIKLLERRTVVPIISRLSLFRSLLTIDGGKYIPVYSCLNAVFEDLTRFDVDERIDVHEARERVQDIKHFLPKLGEGWECPSIEKIIEFNLEKNDGNCGSIDVLDADRSGGYTHFASQSDSQSSFQSERE</sequence>
<reference evidence="5" key="1">
    <citation type="submission" date="2022-03" db="EMBL/GenBank/DDBJ databases">
        <title>Draft genome sequence of Aduncisulcus paluster, a free-living microaerophilic Fornicata.</title>
        <authorList>
            <person name="Yuyama I."/>
            <person name="Kume K."/>
            <person name="Tamura T."/>
            <person name="Inagaki Y."/>
            <person name="Hashimoto T."/>
        </authorList>
    </citation>
    <scope>NUCLEOTIDE SEQUENCE</scope>
    <source>
        <strain evidence="5">NY0171</strain>
    </source>
</reference>
<dbReference type="Pfam" id="PF00069">
    <property type="entry name" value="Pkinase"/>
    <property type="match status" value="1"/>
</dbReference>
<gene>
    <name evidence="5" type="ORF">ADUPG1_008499</name>
</gene>
<evidence type="ECO:0000313" key="6">
    <source>
        <dbReference type="Proteomes" id="UP001057375"/>
    </source>
</evidence>
<evidence type="ECO:0000256" key="1">
    <source>
        <dbReference type="ARBA" id="ARBA00022741"/>
    </source>
</evidence>
<dbReference type="InterPro" id="IPR017441">
    <property type="entry name" value="Protein_kinase_ATP_BS"/>
</dbReference>
<dbReference type="Proteomes" id="UP001057375">
    <property type="component" value="Unassembled WGS sequence"/>
</dbReference>
<dbReference type="PROSITE" id="PS50011">
    <property type="entry name" value="PROTEIN_KINASE_DOM"/>
    <property type="match status" value="1"/>
</dbReference>